<comment type="catalytic activity">
    <reaction evidence="3">
        <text>xanthosine + phosphate = alpha-D-ribose 1-phosphate + xanthine</text>
        <dbReference type="Rhea" id="RHEA:27638"/>
        <dbReference type="ChEBI" id="CHEBI:17712"/>
        <dbReference type="ChEBI" id="CHEBI:18107"/>
        <dbReference type="ChEBI" id="CHEBI:43474"/>
        <dbReference type="ChEBI" id="CHEBI:57720"/>
        <dbReference type="EC" id="2.4.2.1"/>
    </reaction>
</comment>
<name>A0ABU9D786_9PROT</name>
<proteinExistence type="inferred from homology"/>
<dbReference type="Proteomes" id="UP001446205">
    <property type="component" value="Unassembled WGS sequence"/>
</dbReference>
<organism evidence="4 5">
    <name type="scientific">Thermithiobacillus plumbiphilus</name>
    <dbReference type="NCBI Taxonomy" id="1729899"/>
    <lineage>
        <taxon>Bacteria</taxon>
        <taxon>Pseudomonadati</taxon>
        <taxon>Pseudomonadota</taxon>
        <taxon>Acidithiobacillia</taxon>
        <taxon>Acidithiobacillales</taxon>
        <taxon>Thermithiobacillaceae</taxon>
        <taxon>Thermithiobacillus</taxon>
    </lineage>
</organism>
<dbReference type="InterPro" id="IPR014710">
    <property type="entry name" value="RmlC-like_jellyroll"/>
</dbReference>
<comment type="catalytic activity">
    <reaction evidence="3">
        <text>cytidine + phosphate = cytosine + alpha-D-ribose 1-phosphate</text>
        <dbReference type="Rhea" id="RHEA:52540"/>
        <dbReference type="ChEBI" id="CHEBI:16040"/>
        <dbReference type="ChEBI" id="CHEBI:17562"/>
        <dbReference type="ChEBI" id="CHEBI:43474"/>
        <dbReference type="ChEBI" id="CHEBI:57720"/>
        <dbReference type="EC" id="2.4.2.2"/>
    </reaction>
</comment>
<gene>
    <name evidence="3" type="primary">ppnP</name>
    <name evidence="4" type="ORF">WOB96_02905</name>
</gene>
<comment type="function">
    <text evidence="3">Catalyzes the phosphorolysis of diverse nucleosides, yielding D-ribose 1-phosphate and the respective free bases. Can use uridine, adenosine, guanosine, cytidine, thymidine, inosine and xanthosine as substrates. Also catalyzes the reverse reactions.</text>
</comment>
<comment type="catalytic activity">
    <reaction evidence="3">
        <text>thymidine + phosphate = 2-deoxy-alpha-D-ribose 1-phosphate + thymine</text>
        <dbReference type="Rhea" id="RHEA:16037"/>
        <dbReference type="ChEBI" id="CHEBI:17748"/>
        <dbReference type="ChEBI" id="CHEBI:17821"/>
        <dbReference type="ChEBI" id="CHEBI:43474"/>
        <dbReference type="ChEBI" id="CHEBI:57259"/>
        <dbReference type="EC" id="2.4.2.2"/>
    </reaction>
</comment>
<comment type="catalytic activity">
    <reaction evidence="3">
        <text>inosine + phosphate = alpha-D-ribose 1-phosphate + hypoxanthine</text>
        <dbReference type="Rhea" id="RHEA:27646"/>
        <dbReference type="ChEBI" id="CHEBI:17368"/>
        <dbReference type="ChEBI" id="CHEBI:17596"/>
        <dbReference type="ChEBI" id="CHEBI:43474"/>
        <dbReference type="ChEBI" id="CHEBI:57720"/>
        <dbReference type="EC" id="2.4.2.1"/>
    </reaction>
</comment>
<comment type="catalytic activity">
    <reaction evidence="3">
        <text>a purine D-ribonucleoside + phosphate = a purine nucleobase + alpha-D-ribose 1-phosphate</text>
        <dbReference type="Rhea" id="RHEA:19805"/>
        <dbReference type="ChEBI" id="CHEBI:26386"/>
        <dbReference type="ChEBI" id="CHEBI:43474"/>
        <dbReference type="ChEBI" id="CHEBI:57720"/>
        <dbReference type="ChEBI" id="CHEBI:142355"/>
        <dbReference type="EC" id="2.4.2.1"/>
    </reaction>
</comment>
<evidence type="ECO:0000256" key="2">
    <source>
        <dbReference type="ARBA" id="ARBA00022679"/>
    </source>
</evidence>
<evidence type="ECO:0000256" key="1">
    <source>
        <dbReference type="ARBA" id="ARBA00022676"/>
    </source>
</evidence>
<comment type="similarity">
    <text evidence="3">Belongs to the nucleoside phosphorylase PpnP family.</text>
</comment>
<sequence>MDDRFSGAHIVKKANVYHNGQCTSRTVITAEGEMKTLGIILPGVYRFSTAAPEQMQILAGRGRYKLADDTEWHEIQTGDTFHVPENASFDIEVTELLDYTCSYGQCGGSGIPV</sequence>
<dbReference type="RefSeq" id="WP_341369773.1">
    <property type="nucleotide sequence ID" value="NZ_JBBPCO010000002.1"/>
</dbReference>
<dbReference type="SUPFAM" id="SSF51182">
    <property type="entry name" value="RmlC-like cupins"/>
    <property type="match status" value="1"/>
</dbReference>
<dbReference type="HAMAP" id="MF_01537">
    <property type="entry name" value="Nucleos_phosphorylase_PpnP"/>
    <property type="match status" value="1"/>
</dbReference>
<dbReference type="EC" id="2.4.2.2" evidence="3"/>
<dbReference type="Pfam" id="PF06865">
    <property type="entry name" value="Ppnp"/>
    <property type="match status" value="1"/>
</dbReference>
<dbReference type="InterPro" id="IPR009664">
    <property type="entry name" value="Ppnp"/>
</dbReference>
<dbReference type="PANTHER" id="PTHR36540">
    <property type="entry name" value="PYRIMIDINE/PURINE NUCLEOSIDE PHOSPHORYLASE"/>
    <property type="match status" value="1"/>
</dbReference>
<dbReference type="InterPro" id="IPR011051">
    <property type="entry name" value="RmlC_Cupin_sf"/>
</dbReference>
<evidence type="ECO:0000313" key="5">
    <source>
        <dbReference type="Proteomes" id="UP001446205"/>
    </source>
</evidence>
<evidence type="ECO:0000313" key="4">
    <source>
        <dbReference type="EMBL" id="MEK8088707.1"/>
    </source>
</evidence>
<dbReference type="EMBL" id="JBBPCO010000002">
    <property type="protein sequence ID" value="MEK8088707.1"/>
    <property type="molecule type" value="Genomic_DNA"/>
</dbReference>
<keyword evidence="1 3" id="KW-0328">Glycosyltransferase</keyword>
<comment type="catalytic activity">
    <reaction evidence="3">
        <text>guanosine + phosphate = alpha-D-ribose 1-phosphate + guanine</text>
        <dbReference type="Rhea" id="RHEA:13233"/>
        <dbReference type="ChEBI" id="CHEBI:16235"/>
        <dbReference type="ChEBI" id="CHEBI:16750"/>
        <dbReference type="ChEBI" id="CHEBI:43474"/>
        <dbReference type="ChEBI" id="CHEBI:57720"/>
        <dbReference type="EC" id="2.4.2.1"/>
    </reaction>
</comment>
<comment type="caution">
    <text evidence="4">The sequence shown here is derived from an EMBL/GenBank/DDBJ whole genome shotgun (WGS) entry which is preliminary data.</text>
</comment>
<comment type="catalytic activity">
    <reaction evidence="3">
        <text>adenosine + phosphate = alpha-D-ribose 1-phosphate + adenine</text>
        <dbReference type="Rhea" id="RHEA:27642"/>
        <dbReference type="ChEBI" id="CHEBI:16335"/>
        <dbReference type="ChEBI" id="CHEBI:16708"/>
        <dbReference type="ChEBI" id="CHEBI:43474"/>
        <dbReference type="ChEBI" id="CHEBI:57720"/>
        <dbReference type="EC" id="2.4.2.1"/>
    </reaction>
</comment>
<dbReference type="PANTHER" id="PTHR36540:SF1">
    <property type="entry name" value="PYRIMIDINE_PURINE NUCLEOSIDE PHOSPHORYLASE"/>
    <property type="match status" value="1"/>
</dbReference>
<reference evidence="4 5" key="1">
    <citation type="submission" date="2024-04" db="EMBL/GenBank/DDBJ databases">
        <authorList>
            <person name="Abashina T."/>
            <person name="Shaikin A."/>
        </authorList>
    </citation>
    <scope>NUCLEOTIDE SEQUENCE [LARGE SCALE GENOMIC DNA]</scope>
    <source>
        <strain evidence="4 5">AAFK</strain>
    </source>
</reference>
<comment type="catalytic activity">
    <reaction evidence="3">
        <text>uridine + phosphate = alpha-D-ribose 1-phosphate + uracil</text>
        <dbReference type="Rhea" id="RHEA:24388"/>
        <dbReference type="ChEBI" id="CHEBI:16704"/>
        <dbReference type="ChEBI" id="CHEBI:17568"/>
        <dbReference type="ChEBI" id="CHEBI:43474"/>
        <dbReference type="ChEBI" id="CHEBI:57720"/>
        <dbReference type="EC" id="2.4.2.2"/>
    </reaction>
</comment>
<evidence type="ECO:0000256" key="3">
    <source>
        <dbReference type="HAMAP-Rule" id="MF_01537"/>
    </source>
</evidence>
<protein>
    <recommendedName>
        <fullName evidence="3">Pyrimidine/purine nucleoside phosphorylase</fullName>
        <ecNumber evidence="3">2.4.2.1</ecNumber>
        <ecNumber evidence="3">2.4.2.2</ecNumber>
    </recommendedName>
    <alternativeName>
        <fullName evidence="3">Adenosine phosphorylase</fullName>
    </alternativeName>
    <alternativeName>
        <fullName evidence="3">Cytidine phosphorylase</fullName>
    </alternativeName>
    <alternativeName>
        <fullName evidence="3">Guanosine phosphorylase</fullName>
    </alternativeName>
    <alternativeName>
        <fullName evidence="3">Inosine phosphorylase</fullName>
    </alternativeName>
    <alternativeName>
        <fullName evidence="3">Thymidine phosphorylase</fullName>
    </alternativeName>
    <alternativeName>
        <fullName evidence="3">Uridine phosphorylase</fullName>
    </alternativeName>
    <alternativeName>
        <fullName evidence="3">Xanthosine phosphorylase</fullName>
    </alternativeName>
</protein>
<keyword evidence="2 3" id="KW-0808">Transferase</keyword>
<dbReference type="EC" id="2.4.2.1" evidence="3"/>
<dbReference type="CDD" id="cd20296">
    <property type="entry name" value="cupin_PpnP-like"/>
    <property type="match status" value="1"/>
</dbReference>
<dbReference type="Gene3D" id="2.60.120.10">
    <property type="entry name" value="Jelly Rolls"/>
    <property type="match status" value="1"/>
</dbReference>
<keyword evidence="5" id="KW-1185">Reference proteome</keyword>
<accession>A0ABU9D786</accession>